<dbReference type="Pfam" id="PF00999">
    <property type="entry name" value="Na_H_Exchanger"/>
    <property type="match status" value="1"/>
</dbReference>
<dbReference type="OrthoDB" id="9781411at2"/>
<dbReference type="AlphaFoldDB" id="A0A2L1GRD5"/>
<dbReference type="PANTHER" id="PTHR42751">
    <property type="entry name" value="SODIUM/HYDROGEN EXCHANGER FAMILY/TRKA DOMAIN PROTEIN"/>
    <property type="match status" value="1"/>
</dbReference>
<dbReference type="KEGG" id="deo:CAY53_03815"/>
<name>A0A2L1GRD5_9BACT</name>
<comment type="subcellular location">
    <subcellularLocation>
        <location evidence="1">Membrane</location>
        <topology evidence="1">Multi-pass membrane protein</topology>
    </subcellularLocation>
</comment>
<dbReference type="PANTHER" id="PTHR42751:SF1">
    <property type="entry name" value="CATION_PROTON ANTIPORTER YBAL-RELATED"/>
    <property type="match status" value="1"/>
</dbReference>
<feature type="transmembrane region" description="Helical" evidence="8">
    <location>
        <begin position="146"/>
        <end position="168"/>
    </location>
</feature>
<evidence type="ECO:0000256" key="2">
    <source>
        <dbReference type="ARBA" id="ARBA00005551"/>
    </source>
</evidence>
<feature type="transmembrane region" description="Helical" evidence="8">
    <location>
        <begin position="54"/>
        <end position="71"/>
    </location>
</feature>
<feature type="transmembrane region" description="Helical" evidence="8">
    <location>
        <begin position="29"/>
        <end position="48"/>
    </location>
</feature>
<feature type="domain" description="RCK N-terminal" evidence="9">
    <location>
        <begin position="405"/>
        <end position="523"/>
    </location>
</feature>
<dbReference type="InterPro" id="IPR036291">
    <property type="entry name" value="NAD(P)-bd_dom_sf"/>
</dbReference>
<feature type="transmembrane region" description="Helical" evidence="8">
    <location>
        <begin position="188"/>
        <end position="207"/>
    </location>
</feature>
<dbReference type="Proteomes" id="UP000239867">
    <property type="component" value="Chromosome"/>
</dbReference>
<feature type="transmembrane region" description="Helical" evidence="8">
    <location>
        <begin position="296"/>
        <end position="318"/>
    </location>
</feature>
<dbReference type="SUPFAM" id="SSF51735">
    <property type="entry name" value="NAD(P)-binding Rossmann-fold domains"/>
    <property type="match status" value="1"/>
</dbReference>
<feature type="transmembrane region" description="Helical" evidence="8">
    <location>
        <begin position="6"/>
        <end position="22"/>
    </location>
</feature>
<feature type="transmembrane region" description="Helical" evidence="8">
    <location>
        <begin position="83"/>
        <end position="103"/>
    </location>
</feature>
<dbReference type="InterPro" id="IPR006153">
    <property type="entry name" value="Cation/H_exchanger_TM"/>
</dbReference>
<dbReference type="Pfam" id="PF02080">
    <property type="entry name" value="TrkA_C"/>
    <property type="match status" value="1"/>
</dbReference>
<feature type="transmembrane region" description="Helical" evidence="8">
    <location>
        <begin position="324"/>
        <end position="344"/>
    </location>
</feature>
<dbReference type="InterPro" id="IPR036721">
    <property type="entry name" value="RCK_C_sf"/>
</dbReference>
<protein>
    <submittedName>
        <fullName evidence="11">Portal protein</fullName>
    </submittedName>
</protein>
<keyword evidence="4" id="KW-0406">Ion transport</keyword>
<gene>
    <name evidence="11" type="ORF">CAY53_03815</name>
</gene>
<dbReference type="PROSITE" id="PS51202">
    <property type="entry name" value="RCK_C"/>
    <property type="match status" value="1"/>
</dbReference>
<dbReference type="Gene3D" id="1.20.1530.20">
    <property type="match status" value="1"/>
</dbReference>
<dbReference type="GO" id="GO:0008324">
    <property type="term" value="F:monoatomic cation transmembrane transporter activity"/>
    <property type="evidence" value="ECO:0007669"/>
    <property type="project" value="InterPro"/>
</dbReference>
<evidence type="ECO:0000259" key="9">
    <source>
        <dbReference type="PROSITE" id="PS51201"/>
    </source>
</evidence>
<evidence type="ECO:0000256" key="6">
    <source>
        <dbReference type="ARBA" id="ARBA00022989"/>
    </source>
</evidence>
<evidence type="ECO:0000256" key="8">
    <source>
        <dbReference type="SAM" id="Phobius"/>
    </source>
</evidence>
<keyword evidence="12" id="KW-1185">Reference proteome</keyword>
<dbReference type="InterPro" id="IPR003148">
    <property type="entry name" value="RCK_N"/>
</dbReference>
<organism evidence="11 12">
    <name type="scientific">Desulfobulbus oralis</name>
    <dbReference type="NCBI Taxonomy" id="1986146"/>
    <lineage>
        <taxon>Bacteria</taxon>
        <taxon>Pseudomonadati</taxon>
        <taxon>Thermodesulfobacteriota</taxon>
        <taxon>Desulfobulbia</taxon>
        <taxon>Desulfobulbales</taxon>
        <taxon>Desulfobulbaceae</taxon>
        <taxon>Desulfobulbus</taxon>
    </lineage>
</organism>
<dbReference type="Gene3D" id="3.30.70.1450">
    <property type="entry name" value="Regulator of K+ conductance, C-terminal domain"/>
    <property type="match status" value="1"/>
</dbReference>
<dbReference type="GO" id="GO:1902600">
    <property type="term" value="P:proton transmembrane transport"/>
    <property type="evidence" value="ECO:0007669"/>
    <property type="project" value="InterPro"/>
</dbReference>
<dbReference type="GO" id="GO:0006813">
    <property type="term" value="P:potassium ion transport"/>
    <property type="evidence" value="ECO:0007669"/>
    <property type="project" value="UniProtKB-KW"/>
</dbReference>
<keyword evidence="7 8" id="KW-0472">Membrane</keyword>
<dbReference type="Pfam" id="PF02254">
    <property type="entry name" value="TrkA_N"/>
    <property type="match status" value="1"/>
</dbReference>
<feature type="transmembrane region" description="Helical" evidence="8">
    <location>
        <begin position="115"/>
        <end position="134"/>
    </location>
</feature>
<feature type="transmembrane region" description="Helical" evidence="8">
    <location>
        <begin position="219"/>
        <end position="246"/>
    </location>
</feature>
<feature type="transmembrane region" description="Helical" evidence="8">
    <location>
        <begin position="356"/>
        <end position="375"/>
    </location>
</feature>
<evidence type="ECO:0000256" key="1">
    <source>
        <dbReference type="ARBA" id="ARBA00004141"/>
    </source>
</evidence>
<dbReference type="InterPro" id="IPR006037">
    <property type="entry name" value="RCK_C"/>
</dbReference>
<sequence>MGIAADIVVLILTAFFCGLIMQRLKQPLILGYILAGIIVGPYTGGFTVSDIKDIRLLADIGVDLLLFALGLEFSYKTLLPVRLVAFVGTPLQIALTIALGSGIGKLLGWSTVASVWFGAMISLSSTMVLLKTLMNQGWMGTLSSKVMIGMLIVQDLAVVPMMILLPLLNDISDPAAWLPALGMALGKAALFLACMYFVGAKLLPVLLKRIAALGSRELFLLSVIAIGLGIGYATYLFGLSFAFGSFIAGMVLTESDYGHQALADVIPLRDLFALLFFASVGMMLDPKFLLAHLKEVLLLVLLVTVGKAFIFSVIVRIFHYGNVIPIAVGLGLFQIGEFTFVLAGVGLKNHAITEEIYSLVLTTAVVTMLITPLLSNQTSRLYALKKRYRKGEALQTINFTSDEIGNHVLIAGGGRVGMQMARIFHRLNIAFVIIELDQRRVEMAKQAGFNVIFGDTSQALVLEAANAAGAVLLVVTVPGIVVSQATIGAVRRMNPQIRVVARLSDTEFLKDFAQQKVNNLVYPEFEAGLEMTRQALLQLGLPVQEVHQYTEPLRQEFFRQGDRGDRLIQEYRTLAQLRTAEQSFDLEWQPLRQGSELAGQTLAEAQIRARTGVSVVGVLRGGRMASNPGPDFRLQAGDMVAVIGSSQARADFAGLIAQQAEMEEEREDQQTAAEAGA</sequence>
<evidence type="ECO:0000256" key="5">
    <source>
        <dbReference type="ARBA" id="ARBA00022692"/>
    </source>
</evidence>
<dbReference type="SUPFAM" id="SSF116726">
    <property type="entry name" value="TrkA C-terminal domain-like"/>
    <property type="match status" value="1"/>
</dbReference>
<keyword evidence="4" id="KW-0633">Potassium transport</keyword>
<dbReference type="PROSITE" id="PS51201">
    <property type="entry name" value="RCK_N"/>
    <property type="match status" value="1"/>
</dbReference>
<feature type="domain" description="RCK C-terminal" evidence="10">
    <location>
        <begin position="574"/>
        <end position="658"/>
    </location>
</feature>
<dbReference type="EMBL" id="CP021255">
    <property type="protein sequence ID" value="AVD72216.1"/>
    <property type="molecule type" value="Genomic_DNA"/>
</dbReference>
<reference evidence="11 12" key="1">
    <citation type="journal article" date="2018" name="MBio">
        <title>Insights into the evolution of host association through the isolation and characterization of a novel human periodontal pathobiont, Desulfobulbus oralis.</title>
        <authorList>
            <person name="Cross K.L."/>
            <person name="Chirania P."/>
            <person name="Xiong W."/>
            <person name="Beall C.J."/>
            <person name="Elkins J.G."/>
            <person name="Giannone R.J."/>
            <person name="Griffen A.L."/>
            <person name="Guss A.M."/>
            <person name="Hettich R.L."/>
            <person name="Joshi S.S."/>
            <person name="Mokrzan E.M."/>
            <person name="Martin R.K."/>
            <person name="Zhulin I.B."/>
            <person name="Leys E.J."/>
            <person name="Podar M."/>
        </authorList>
    </citation>
    <scope>NUCLEOTIDE SEQUENCE [LARGE SCALE GENOMIC DNA]</scope>
    <source>
        <strain evidence="11 12">ORNL</strain>
    </source>
</reference>
<accession>A0A2L1GRD5</accession>
<keyword evidence="6 8" id="KW-1133">Transmembrane helix</keyword>
<keyword evidence="4" id="KW-0630">Potassium</keyword>
<dbReference type="InterPro" id="IPR038770">
    <property type="entry name" value="Na+/solute_symporter_sf"/>
</dbReference>
<dbReference type="GO" id="GO:0015297">
    <property type="term" value="F:antiporter activity"/>
    <property type="evidence" value="ECO:0007669"/>
    <property type="project" value="InterPro"/>
</dbReference>
<dbReference type="Gene3D" id="3.40.50.720">
    <property type="entry name" value="NAD(P)-binding Rossmann-like Domain"/>
    <property type="match status" value="1"/>
</dbReference>
<evidence type="ECO:0000259" key="10">
    <source>
        <dbReference type="PROSITE" id="PS51202"/>
    </source>
</evidence>
<dbReference type="GO" id="GO:0016020">
    <property type="term" value="C:membrane"/>
    <property type="evidence" value="ECO:0007669"/>
    <property type="project" value="UniProtKB-SubCell"/>
</dbReference>
<evidence type="ECO:0000313" key="12">
    <source>
        <dbReference type="Proteomes" id="UP000239867"/>
    </source>
</evidence>
<keyword evidence="3" id="KW-0813">Transport</keyword>
<keyword evidence="5 8" id="KW-0812">Transmembrane</keyword>
<evidence type="ECO:0000256" key="3">
    <source>
        <dbReference type="ARBA" id="ARBA00022448"/>
    </source>
</evidence>
<evidence type="ECO:0000256" key="7">
    <source>
        <dbReference type="ARBA" id="ARBA00023136"/>
    </source>
</evidence>
<evidence type="ECO:0000256" key="4">
    <source>
        <dbReference type="ARBA" id="ARBA00022538"/>
    </source>
</evidence>
<proteinExistence type="inferred from homology"/>
<evidence type="ECO:0000313" key="11">
    <source>
        <dbReference type="EMBL" id="AVD72216.1"/>
    </source>
</evidence>
<comment type="similarity">
    <text evidence="2">Belongs to the monovalent cation:proton antiporter 2 (CPA2) transporter (TC 2.A.37) family.</text>
</comment>
<dbReference type="RefSeq" id="WP_104937422.1">
    <property type="nucleotide sequence ID" value="NZ_CP021255.1"/>
</dbReference>
<feature type="transmembrane region" description="Helical" evidence="8">
    <location>
        <begin position="266"/>
        <end position="284"/>
    </location>
</feature>